<dbReference type="EMBL" id="CP104311">
    <property type="protein sequence ID" value="WWF02332.1"/>
    <property type="molecule type" value="Genomic_DNA"/>
</dbReference>
<dbReference type="GO" id="GO:0016787">
    <property type="term" value="F:hydrolase activity"/>
    <property type="evidence" value="ECO:0007669"/>
    <property type="project" value="UniProtKB-KW"/>
</dbReference>
<dbReference type="Proteomes" id="UP001359308">
    <property type="component" value="Chromosome"/>
</dbReference>
<dbReference type="SUPFAM" id="SSF53474">
    <property type="entry name" value="alpha/beta-Hydrolases"/>
    <property type="match status" value="1"/>
</dbReference>
<name>A0ABZ2F534_METCP</name>
<dbReference type="GO" id="GO:0016829">
    <property type="term" value="F:lyase activity"/>
    <property type="evidence" value="ECO:0007669"/>
    <property type="project" value="UniProtKB-KW"/>
</dbReference>
<dbReference type="Pfam" id="PF00561">
    <property type="entry name" value="Abhydrolase_1"/>
    <property type="match status" value="1"/>
</dbReference>
<organism evidence="4 5">
    <name type="scientific">Methylococcus capsulatus</name>
    <dbReference type="NCBI Taxonomy" id="414"/>
    <lineage>
        <taxon>Bacteria</taxon>
        <taxon>Pseudomonadati</taxon>
        <taxon>Pseudomonadota</taxon>
        <taxon>Gammaproteobacteria</taxon>
        <taxon>Methylococcales</taxon>
        <taxon>Methylococcaceae</taxon>
        <taxon>Methylococcus</taxon>
    </lineage>
</organism>
<evidence type="ECO:0000256" key="1">
    <source>
        <dbReference type="ARBA" id="ARBA00022801"/>
    </source>
</evidence>
<dbReference type="Gene3D" id="3.40.50.1820">
    <property type="entry name" value="alpha/beta hydrolase"/>
    <property type="match status" value="1"/>
</dbReference>
<dbReference type="PRINTS" id="PR00412">
    <property type="entry name" value="EPOXHYDRLASE"/>
</dbReference>
<dbReference type="PRINTS" id="PR00111">
    <property type="entry name" value="ABHYDROLASE"/>
</dbReference>
<accession>A0ABZ2F534</accession>
<evidence type="ECO:0000313" key="4">
    <source>
        <dbReference type="EMBL" id="WWF02332.1"/>
    </source>
</evidence>
<protein>
    <submittedName>
        <fullName evidence="4">Alpha/beta hydrolase</fullName>
    </submittedName>
</protein>
<keyword evidence="4" id="KW-0456">Lyase</keyword>
<dbReference type="RefSeq" id="WP_232470741.1">
    <property type="nucleotide sequence ID" value="NZ_CP104311.1"/>
</dbReference>
<dbReference type="InterPro" id="IPR000639">
    <property type="entry name" value="Epox_hydrolase-like"/>
</dbReference>
<reference evidence="4 5" key="1">
    <citation type="submission" date="2022-09" db="EMBL/GenBank/DDBJ databases">
        <authorList>
            <person name="Giprobiosintez L."/>
        </authorList>
    </citation>
    <scope>NUCLEOTIDE SEQUENCE [LARGE SCALE GENOMIC DNA]</scope>
    <source>
        <strain evidence="5">VKPM-B-12549 (GBS-15)</strain>
    </source>
</reference>
<evidence type="ECO:0000313" key="5">
    <source>
        <dbReference type="Proteomes" id="UP001359308"/>
    </source>
</evidence>
<keyword evidence="2" id="KW-0732">Signal</keyword>
<dbReference type="PANTHER" id="PTHR43329">
    <property type="entry name" value="EPOXIDE HYDROLASE"/>
    <property type="match status" value="1"/>
</dbReference>
<feature type="chain" id="PRO_5045113103" evidence="2">
    <location>
        <begin position="28"/>
        <end position="307"/>
    </location>
</feature>
<dbReference type="InterPro" id="IPR000073">
    <property type="entry name" value="AB_hydrolase_1"/>
</dbReference>
<gene>
    <name evidence="4" type="ORF">N4J17_01580</name>
</gene>
<proteinExistence type="predicted"/>
<dbReference type="InterPro" id="IPR029058">
    <property type="entry name" value="AB_hydrolase_fold"/>
</dbReference>
<feature type="signal peptide" evidence="2">
    <location>
        <begin position="1"/>
        <end position="27"/>
    </location>
</feature>
<evidence type="ECO:0000259" key="3">
    <source>
        <dbReference type="Pfam" id="PF00561"/>
    </source>
</evidence>
<feature type="domain" description="AB hydrolase-1" evidence="3">
    <location>
        <begin position="55"/>
        <end position="293"/>
    </location>
</feature>
<evidence type="ECO:0000256" key="2">
    <source>
        <dbReference type="SAM" id="SignalP"/>
    </source>
</evidence>
<sequence length="307" mass="34009">MIQASQMKQLILSISLVLSCLPLSIHAADIPEGAESRFAQVNGIRMHYVTMGSGPLVVLLHGWPETWYEWAGVMPRLAQTHTVVAPDLRGLGLSEKTQDGYDKRTVAEDIDALIKQIGAKSAVVVGHDMGGKVAYILGLLHPKSVSKLVLVDCMLPGTENMDPSKGGMWHYGFHMAPNFPEFLTQGREREYIAAQMSQWLHRKDAIPEETIDEYASHYAAPGGMTAGFNYYRALREDAKFAASLADRKLSMPVLTIGGRYGVSDKLFQALRPQANDITGMIAEQSGHFVPEENTDFFIDTLDKFLRR</sequence>
<keyword evidence="1 4" id="KW-0378">Hydrolase</keyword>
<keyword evidence="5" id="KW-1185">Reference proteome</keyword>